<feature type="transmembrane region" description="Helical" evidence="4">
    <location>
        <begin position="384"/>
        <end position="405"/>
    </location>
</feature>
<dbReference type="Gene3D" id="1.20.1250.20">
    <property type="entry name" value="MFS general substrate transporter like domains"/>
    <property type="match status" value="2"/>
</dbReference>
<dbReference type="AlphaFoldDB" id="A0A1Y2IEW8"/>
<evidence type="ECO:0000259" key="5">
    <source>
        <dbReference type="PROSITE" id="PS50850"/>
    </source>
</evidence>
<protein>
    <submittedName>
        <fullName evidence="6">MFS general substrate transporter</fullName>
    </submittedName>
</protein>
<feature type="region of interest" description="Disordered" evidence="3">
    <location>
        <begin position="1"/>
        <end position="32"/>
    </location>
</feature>
<dbReference type="OrthoDB" id="6509908at2759"/>
<dbReference type="InterPro" id="IPR050327">
    <property type="entry name" value="Proton-linked_MCT"/>
</dbReference>
<evidence type="ECO:0000313" key="6">
    <source>
        <dbReference type="EMBL" id="OSC99674.1"/>
    </source>
</evidence>
<dbReference type="InterPro" id="IPR020846">
    <property type="entry name" value="MFS_dom"/>
</dbReference>
<sequence>MGHQEKIEESLEPKSHEEAELADSDGRLHTPVDDTASPPYELDYVPDGGKEAWTVVLGSSLALFASAGMINAYGAFQDYYKATLLPSSSSASISLIGSLQAFFLYFLGTLTGRIFDAYGTKYMIPAGSFLCVFGLMMVSLCEKDQAYQVVLSQGVLFGIGIALLFSPSIAVLGHWFRRRRALAIGLTTGSSAIGGVVFPIILERLIPRVGFGWAVRIMAFILLVCLIVACLTIRTRLPLSGHLSFRTAVDLNGFKDPQHTLATLGAFLLFYAFFIPYFYIQTYANFRGVSPHVANYLLPILNAMNVPSRVILGYIADRVGPVKVFVPAATICSILILGLWLPSRTEGAIVAFSALYGLFSGAYVSLLATYIATISPRQIYGARLGSVYMIVAVATLVGTPTGGALLKQTDERHFNNLIIFCGVMTLAGTAFLALAGISGSWKLLVRVGGRREARRSPSGTICE</sequence>
<dbReference type="PANTHER" id="PTHR11360">
    <property type="entry name" value="MONOCARBOXYLATE TRANSPORTER"/>
    <property type="match status" value="1"/>
</dbReference>
<evidence type="ECO:0000256" key="3">
    <source>
        <dbReference type="SAM" id="MobiDB-lite"/>
    </source>
</evidence>
<feature type="domain" description="Major facilitator superfamily (MFS) profile" evidence="5">
    <location>
        <begin position="51"/>
        <end position="440"/>
    </location>
</feature>
<dbReference type="InterPro" id="IPR011701">
    <property type="entry name" value="MFS"/>
</dbReference>
<keyword evidence="7" id="KW-1185">Reference proteome</keyword>
<dbReference type="Pfam" id="PF07690">
    <property type="entry name" value="MFS_1"/>
    <property type="match status" value="1"/>
</dbReference>
<feature type="transmembrane region" description="Helical" evidence="4">
    <location>
        <begin position="261"/>
        <end position="280"/>
    </location>
</feature>
<feature type="transmembrane region" description="Helical" evidence="4">
    <location>
        <begin position="213"/>
        <end position="233"/>
    </location>
</feature>
<feature type="transmembrane region" description="Helical" evidence="4">
    <location>
        <begin position="93"/>
        <end position="115"/>
    </location>
</feature>
<gene>
    <name evidence="6" type="ORF">PYCCODRAFT_801673</name>
</gene>
<evidence type="ECO:0000256" key="4">
    <source>
        <dbReference type="SAM" id="Phobius"/>
    </source>
</evidence>
<feature type="transmembrane region" description="Helical" evidence="4">
    <location>
        <begin position="52"/>
        <end position="73"/>
    </location>
</feature>
<dbReference type="EMBL" id="KZ084125">
    <property type="protein sequence ID" value="OSC99674.1"/>
    <property type="molecule type" value="Genomic_DNA"/>
</dbReference>
<feature type="transmembrane region" description="Helical" evidence="4">
    <location>
        <begin position="324"/>
        <end position="342"/>
    </location>
</feature>
<feature type="transmembrane region" description="Helical" evidence="4">
    <location>
        <begin position="146"/>
        <end position="169"/>
    </location>
</feature>
<keyword evidence="4" id="KW-0812">Transmembrane</keyword>
<name>A0A1Y2IEW8_TRAC3</name>
<dbReference type="Proteomes" id="UP000193067">
    <property type="component" value="Unassembled WGS sequence"/>
</dbReference>
<dbReference type="InterPro" id="IPR036259">
    <property type="entry name" value="MFS_trans_sf"/>
</dbReference>
<keyword evidence="4" id="KW-0472">Membrane</keyword>
<dbReference type="GO" id="GO:0016020">
    <property type="term" value="C:membrane"/>
    <property type="evidence" value="ECO:0007669"/>
    <property type="project" value="UniProtKB-SubCell"/>
</dbReference>
<comment type="subcellular location">
    <subcellularLocation>
        <location evidence="1">Membrane</location>
        <topology evidence="1">Multi-pass membrane protein</topology>
    </subcellularLocation>
</comment>
<feature type="transmembrane region" description="Helical" evidence="4">
    <location>
        <begin position="348"/>
        <end position="372"/>
    </location>
</feature>
<comment type="similarity">
    <text evidence="2">Belongs to the major facilitator superfamily. Monocarboxylate porter (TC 2.A.1.13) family.</text>
</comment>
<accession>A0A1Y2IEW8</accession>
<feature type="transmembrane region" description="Helical" evidence="4">
    <location>
        <begin position="181"/>
        <end position="201"/>
    </location>
</feature>
<feature type="transmembrane region" description="Helical" evidence="4">
    <location>
        <begin position="292"/>
        <end position="312"/>
    </location>
</feature>
<dbReference type="GO" id="GO:0022857">
    <property type="term" value="F:transmembrane transporter activity"/>
    <property type="evidence" value="ECO:0007669"/>
    <property type="project" value="InterPro"/>
</dbReference>
<feature type="transmembrane region" description="Helical" evidence="4">
    <location>
        <begin position="417"/>
        <end position="445"/>
    </location>
</feature>
<keyword evidence="4" id="KW-1133">Transmembrane helix</keyword>
<evidence type="ECO:0000256" key="2">
    <source>
        <dbReference type="ARBA" id="ARBA00006727"/>
    </source>
</evidence>
<evidence type="ECO:0000313" key="7">
    <source>
        <dbReference type="Proteomes" id="UP000193067"/>
    </source>
</evidence>
<feature type="transmembrane region" description="Helical" evidence="4">
    <location>
        <begin position="122"/>
        <end position="140"/>
    </location>
</feature>
<dbReference type="SUPFAM" id="SSF103473">
    <property type="entry name" value="MFS general substrate transporter"/>
    <property type="match status" value="1"/>
</dbReference>
<proteinExistence type="inferred from homology"/>
<dbReference type="PROSITE" id="PS50850">
    <property type="entry name" value="MFS"/>
    <property type="match status" value="1"/>
</dbReference>
<organism evidence="6 7">
    <name type="scientific">Trametes coccinea (strain BRFM310)</name>
    <name type="common">Pycnoporus coccineus</name>
    <dbReference type="NCBI Taxonomy" id="1353009"/>
    <lineage>
        <taxon>Eukaryota</taxon>
        <taxon>Fungi</taxon>
        <taxon>Dikarya</taxon>
        <taxon>Basidiomycota</taxon>
        <taxon>Agaricomycotina</taxon>
        <taxon>Agaricomycetes</taxon>
        <taxon>Polyporales</taxon>
        <taxon>Polyporaceae</taxon>
        <taxon>Trametes</taxon>
    </lineage>
</organism>
<reference evidence="6 7" key="1">
    <citation type="journal article" date="2015" name="Biotechnol. Biofuels">
        <title>Enhanced degradation of softwood versus hardwood by the white-rot fungus Pycnoporus coccineus.</title>
        <authorList>
            <person name="Couturier M."/>
            <person name="Navarro D."/>
            <person name="Chevret D."/>
            <person name="Henrissat B."/>
            <person name="Piumi F."/>
            <person name="Ruiz-Duenas F.J."/>
            <person name="Martinez A.T."/>
            <person name="Grigoriev I.V."/>
            <person name="Riley R."/>
            <person name="Lipzen A."/>
            <person name="Berrin J.G."/>
            <person name="Master E.R."/>
            <person name="Rosso M.N."/>
        </authorList>
    </citation>
    <scope>NUCLEOTIDE SEQUENCE [LARGE SCALE GENOMIC DNA]</scope>
    <source>
        <strain evidence="6 7">BRFM310</strain>
    </source>
</reference>
<evidence type="ECO:0000256" key="1">
    <source>
        <dbReference type="ARBA" id="ARBA00004141"/>
    </source>
</evidence>
<dbReference type="PANTHER" id="PTHR11360:SF177">
    <property type="entry name" value="RIBOFLAVIN TRANSPORTER MCH5"/>
    <property type="match status" value="1"/>
</dbReference>